<feature type="compositionally biased region" description="Polar residues" evidence="1">
    <location>
        <begin position="1"/>
        <end position="18"/>
    </location>
</feature>
<keyword evidence="3" id="KW-1185">Reference proteome</keyword>
<sequence length="263" mass="30996">QKVGSTNSRHYGSGQHRSNPFEEEENNNAHKRNIKKMGTYTRGEKKIKPIHDEDKLIQDLRREQRMRMLHLQKQHGWIRSHQKKMASCFFTYRRRKTKDGDLTHEPLERGPQVEEPKAQRGSPRKRRLFKCLSEPEFGNSDDLLPGKGNQKANEASKRRAERAERADRETGRIPIDDSFLNSASYHRDVGYHSDTRCNRKISHDIGPYSKKAKRQLKKRVHVEMTPEKFYNPDYFTNMYAKLKSPLVQFFDESLLLQFDPQAD</sequence>
<feature type="region of interest" description="Disordered" evidence="1">
    <location>
        <begin position="1"/>
        <end position="47"/>
    </location>
</feature>
<feature type="non-terminal residue" evidence="2">
    <location>
        <position position="263"/>
    </location>
</feature>
<dbReference type="VEuPathDB" id="PlasmoDB:PCYB_083930"/>
<dbReference type="EMBL" id="DF157100">
    <property type="protein sequence ID" value="GAB66232.1"/>
    <property type="molecule type" value="Genomic_DNA"/>
</dbReference>
<protein>
    <submittedName>
        <fullName evidence="2">Uncharacterized protein</fullName>
    </submittedName>
</protein>
<dbReference type="KEGG" id="pcy:PCYB_083930"/>
<accession>K6VAL6</accession>
<gene>
    <name evidence="2" type="ORF">PCYB_083930</name>
</gene>
<name>K6VAL6_PLACD</name>
<evidence type="ECO:0000313" key="3">
    <source>
        <dbReference type="Proteomes" id="UP000006319"/>
    </source>
</evidence>
<feature type="region of interest" description="Disordered" evidence="1">
    <location>
        <begin position="100"/>
        <end position="173"/>
    </location>
</feature>
<feature type="compositionally biased region" description="Basic and acidic residues" evidence="1">
    <location>
        <begin position="100"/>
        <end position="118"/>
    </location>
</feature>
<evidence type="ECO:0000256" key="1">
    <source>
        <dbReference type="SAM" id="MobiDB-lite"/>
    </source>
</evidence>
<feature type="compositionally biased region" description="Basic and acidic residues" evidence="1">
    <location>
        <begin position="154"/>
        <end position="173"/>
    </location>
</feature>
<feature type="non-terminal residue" evidence="2">
    <location>
        <position position="1"/>
    </location>
</feature>
<proteinExistence type="predicted"/>
<dbReference type="AlphaFoldDB" id="K6VAL6"/>
<evidence type="ECO:0000313" key="2">
    <source>
        <dbReference type="EMBL" id="GAB66232.1"/>
    </source>
</evidence>
<dbReference type="GeneID" id="14692584"/>
<dbReference type="RefSeq" id="XP_004222179.1">
    <property type="nucleotide sequence ID" value="XM_004222131.1"/>
</dbReference>
<dbReference type="OrthoDB" id="9547406at2759"/>
<dbReference type="Proteomes" id="UP000006319">
    <property type="component" value="Chromosome 8"/>
</dbReference>
<organism evidence="2 3">
    <name type="scientific">Plasmodium cynomolgi (strain B)</name>
    <dbReference type="NCBI Taxonomy" id="1120755"/>
    <lineage>
        <taxon>Eukaryota</taxon>
        <taxon>Sar</taxon>
        <taxon>Alveolata</taxon>
        <taxon>Apicomplexa</taxon>
        <taxon>Aconoidasida</taxon>
        <taxon>Haemosporida</taxon>
        <taxon>Plasmodiidae</taxon>
        <taxon>Plasmodium</taxon>
        <taxon>Plasmodium (Plasmodium)</taxon>
    </lineage>
</organism>
<reference evidence="2 3" key="1">
    <citation type="journal article" date="2012" name="Nat. Genet.">
        <title>Plasmodium cynomolgi genome sequences provide insight into Plasmodium vivax and the monkey malaria clade.</title>
        <authorList>
            <person name="Tachibana S."/>
            <person name="Sullivan S.A."/>
            <person name="Kawai S."/>
            <person name="Nakamura S."/>
            <person name="Kim H.R."/>
            <person name="Goto N."/>
            <person name="Arisue N."/>
            <person name="Palacpac N.M.Q."/>
            <person name="Honma H."/>
            <person name="Yagi M."/>
            <person name="Tougan T."/>
            <person name="Katakai Y."/>
            <person name="Kaneko O."/>
            <person name="Mita T."/>
            <person name="Kita K."/>
            <person name="Yasutomi Y."/>
            <person name="Sutton P.L."/>
            <person name="Shakhbatyan R."/>
            <person name="Horii T."/>
            <person name="Yasunaga T."/>
            <person name="Barnwell J.W."/>
            <person name="Escalante A.A."/>
            <person name="Carlton J.M."/>
            <person name="Tanabe K."/>
        </authorList>
    </citation>
    <scope>NUCLEOTIDE SEQUENCE [LARGE SCALE GENOMIC DNA]</scope>
    <source>
        <strain evidence="2 3">B</strain>
    </source>
</reference>